<evidence type="ECO:0000259" key="3">
    <source>
        <dbReference type="PROSITE" id="PS50041"/>
    </source>
</evidence>
<dbReference type="PANTHER" id="PTHR22991:SF40">
    <property type="entry name" value="PROTEIN CBG13490"/>
    <property type="match status" value="1"/>
</dbReference>
<dbReference type="InterPro" id="IPR036465">
    <property type="entry name" value="vWFA_dom_sf"/>
</dbReference>
<dbReference type="PROSITE" id="PS50008">
    <property type="entry name" value="PIPLC_Y_DOMAIN"/>
    <property type="match status" value="1"/>
</dbReference>
<dbReference type="InterPro" id="IPR001711">
    <property type="entry name" value="PLipase_C_Pinositol-sp_Y"/>
</dbReference>
<dbReference type="InterPro" id="IPR002035">
    <property type="entry name" value="VWF_A"/>
</dbReference>
<feature type="domain" description="C-type lectin" evidence="3">
    <location>
        <begin position="20"/>
        <end position="137"/>
    </location>
</feature>
<keyword evidence="1" id="KW-1015">Disulfide bond</keyword>
<dbReference type="SMART" id="SM00034">
    <property type="entry name" value="CLECT"/>
    <property type="match status" value="1"/>
</dbReference>
<dbReference type="GO" id="GO:0004435">
    <property type="term" value="F:phosphatidylinositol-4,5-bisphosphate phospholipase C activity"/>
    <property type="evidence" value="ECO:0007669"/>
    <property type="project" value="InterPro"/>
</dbReference>
<dbReference type="GO" id="GO:0006629">
    <property type="term" value="P:lipid metabolic process"/>
    <property type="evidence" value="ECO:0007669"/>
    <property type="project" value="InterPro"/>
</dbReference>
<dbReference type="PANTHER" id="PTHR22991">
    <property type="entry name" value="PROTEIN CBG13490"/>
    <property type="match status" value="1"/>
</dbReference>
<evidence type="ECO:0000256" key="1">
    <source>
        <dbReference type="ARBA" id="ARBA00023157"/>
    </source>
</evidence>
<dbReference type="SUPFAM" id="SSF53300">
    <property type="entry name" value="vWA-like"/>
    <property type="match status" value="1"/>
</dbReference>
<dbReference type="CDD" id="cd00037">
    <property type="entry name" value="CLECT"/>
    <property type="match status" value="1"/>
</dbReference>
<feature type="domain" description="PI-PLC Y-box" evidence="2">
    <location>
        <begin position="268"/>
        <end position="297"/>
    </location>
</feature>
<dbReference type="AlphaFoldDB" id="A0A914V9H5"/>
<evidence type="ECO:0000313" key="5">
    <source>
        <dbReference type="Proteomes" id="UP000887566"/>
    </source>
</evidence>
<protein>
    <submittedName>
        <fullName evidence="6">Uncharacterized protein</fullName>
    </submittedName>
</protein>
<dbReference type="SMART" id="SM00327">
    <property type="entry name" value="VWA"/>
    <property type="match status" value="1"/>
</dbReference>
<dbReference type="Pfam" id="PF00092">
    <property type="entry name" value="VWA"/>
    <property type="match status" value="1"/>
</dbReference>
<proteinExistence type="predicted"/>
<dbReference type="Proteomes" id="UP000887566">
    <property type="component" value="Unplaced"/>
</dbReference>
<accession>A0A914V9H5</accession>
<reference evidence="6" key="1">
    <citation type="submission" date="2022-11" db="UniProtKB">
        <authorList>
            <consortium name="WormBaseParasite"/>
        </authorList>
    </citation>
    <scope>IDENTIFICATION</scope>
</reference>
<feature type="domain" description="VWFA" evidence="4">
    <location>
        <begin position="177"/>
        <end position="353"/>
    </location>
</feature>
<dbReference type="GO" id="GO:0035556">
    <property type="term" value="P:intracellular signal transduction"/>
    <property type="evidence" value="ECO:0007669"/>
    <property type="project" value="InterPro"/>
</dbReference>
<sequence>MSLFWNIKLSNAAGQCMLQDPTRCFELVTENASEWYSAEEYCEKNHYGGFLASIRNAFETSYIQSLLRKFPQSTDLWIGGFSTDDSPFQWVDGEPFSYKQFAPGHSDPTDPSASCIQLCSKDEPGCRLGQWKSAPCNNVTSSFLCEYDGSGSSTPALPSPSTFPSSTLPSSCSCKRDVLILVDVSIGLRSQINFDDQILFIAEVLVSSFWTVSPLQLEANPVGYEKGNINVQGSFGYNSAEELKDALESMKWLQGAPSISYGLKEVAYDPTLGWRAGVQRVVLLFTSTSDPTEVSQAQQYSDQLKNSNHTIIVVGIGPAVNQTILSQLASGANNTFTSDFTTLPTNNALAAQLNAAICRVNSM</sequence>
<dbReference type="Gene3D" id="3.10.100.10">
    <property type="entry name" value="Mannose-Binding Protein A, subunit A"/>
    <property type="match status" value="1"/>
</dbReference>
<dbReference type="InterPro" id="IPR050976">
    <property type="entry name" value="Snaclec"/>
</dbReference>
<dbReference type="WBParaSite" id="PSAMB.scaffold1708size28534.g14488.t1">
    <property type="protein sequence ID" value="PSAMB.scaffold1708size28534.g14488.t1"/>
    <property type="gene ID" value="PSAMB.scaffold1708size28534.g14488"/>
</dbReference>
<dbReference type="InterPro" id="IPR016186">
    <property type="entry name" value="C-type_lectin-like/link_sf"/>
</dbReference>
<keyword evidence="5" id="KW-1185">Reference proteome</keyword>
<evidence type="ECO:0000259" key="4">
    <source>
        <dbReference type="PROSITE" id="PS50234"/>
    </source>
</evidence>
<dbReference type="Gene3D" id="3.40.50.410">
    <property type="entry name" value="von Willebrand factor, type A domain"/>
    <property type="match status" value="1"/>
</dbReference>
<organism evidence="5 6">
    <name type="scientific">Plectus sambesii</name>
    <dbReference type="NCBI Taxonomy" id="2011161"/>
    <lineage>
        <taxon>Eukaryota</taxon>
        <taxon>Metazoa</taxon>
        <taxon>Ecdysozoa</taxon>
        <taxon>Nematoda</taxon>
        <taxon>Chromadorea</taxon>
        <taxon>Plectida</taxon>
        <taxon>Plectina</taxon>
        <taxon>Plectoidea</taxon>
        <taxon>Plectidae</taxon>
        <taxon>Plectus</taxon>
    </lineage>
</organism>
<name>A0A914V9H5_9BILA</name>
<evidence type="ECO:0000313" key="6">
    <source>
        <dbReference type="WBParaSite" id="PSAMB.scaffold1708size28534.g14488.t1"/>
    </source>
</evidence>
<dbReference type="InterPro" id="IPR016187">
    <property type="entry name" value="CTDL_fold"/>
</dbReference>
<dbReference type="InterPro" id="IPR001304">
    <property type="entry name" value="C-type_lectin-like"/>
</dbReference>
<evidence type="ECO:0000259" key="2">
    <source>
        <dbReference type="PROSITE" id="PS50008"/>
    </source>
</evidence>
<dbReference type="PROSITE" id="PS50234">
    <property type="entry name" value="VWFA"/>
    <property type="match status" value="1"/>
</dbReference>
<dbReference type="SUPFAM" id="SSF56436">
    <property type="entry name" value="C-type lectin-like"/>
    <property type="match status" value="1"/>
</dbReference>
<dbReference type="Pfam" id="PF00059">
    <property type="entry name" value="Lectin_C"/>
    <property type="match status" value="1"/>
</dbReference>
<dbReference type="PROSITE" id="PS50041">
    <property type="entry name" value="C_TYPE_LECTIN_2"/>
    <property type="match status" value="1"/>
</dbReference>